<dbReference type="EMBL" id="KB207112">
    <property type="protein sequence ID" value="ELP84729.1"/>
    <property type="molecule type" value="Genomic_DNA"/>
</dbReference>
<keyword evidence="3 7" id="KW-0645">Protease</keyword>
<dbReference type="PROSITE" id="PS50235">
    <property type="entry name" value="USP_3"/>
    <property type="match status" value="1"/>
</dbReference>
<reference evidence="10 11" key="1">
    <citation type="submission" date="2012-10" db="EMBL/GenBank/DDBJ databases">
        <authorList>
            <person name="Zafar N."/>
            <person name="Inman J."/>
            <person name="Hall N."/>
            <person name="Lorenzi H."/>
            <person name="Caler E."/>
        </authorList>
    </citation>
    <scope>NUCLEOTIDE SEQUENCE [LARGE SCALE GENOMIC DNA]</scope>
    <source>
        <strain evidence="10 11">IP1</strain>
    </source>
</reference>
<organism evidence="10 11">
    <name type="scientific">Entamoeba invadens IP1</name>
    <dbReference type="NCBI Taxonomy" id="370355"/>
    <lineage>
        <taxon>Eukaryota</taxon>
        <taxon>Amoebozoa</taxon>
        <taxon>Evosea</taxon>
        <taxon>Archamoebae</taxon>
        <taxon>Mastigamoebida</taxon>
        <taxon>Entamoebidae</taxon>
        <taxon>Entamoeba</taxon>
    </lineage>
</organism>
<evidence type="ECO:0000256" key="8">
    <source>
        <dbReference type="SAM" id="MobiDB-lite"/>
    </source>
</evidence>
<dbReference type="PANTHER" id="PTHR21646:SF24">
    <property type="entry name" value="UBIQUITIN CARBOXYL-TERMINAL HYDROLASE"/>
    <property type="match status" value="1"/>
</dbReference>
<name>A0A0A1TW26_ENTIV</name>
<dbReference type="GO" id="GO:0016579">
    <property type="term" value="P:protein deubiquitination"/>
    <property type="evidence" value="ECO:0007669"/>
    <property type="project" value="InterPro"/>
</dbReference>
<dbReference type="InterPro" id="IPR018200">
    <property type="entry name" value="USP_CS"/>
</dbReference>
<evidence type="ECO:0000256" key="4">
    <source>
        <dbReference type="ARBA" id="ARBA00022786"/>
    </source>
</evidence>
<dbReference type="CDD" id="cd02674">
    <property type="entry name" value="Peptidase_C19R"/>
    <property type="match status" value="1"/>
</dbReference>
<evidence type="ECO:0000256" key="6">
    <source>
        <dbReference type="ARBA" id="ARBA00022807"/>
    </source>
</evidence>
<dbReference type="VEuPathDB" id="AmoebaDB:EIN_174040"/>
<dbReference type="InterPro" id="IPR050185">
    <property type="entry name" value="Ub_carboxyl-term_hydrolase"/>
</dbReference>
<feature type="region of interest" description="Disordered" evidence="8">
    <location>
        <begin position="862"/>
        <end position="910"/>
    </location>
</feature>
<comment type="similarity">
    <text evidence="2 7">Belongs to the peptidase C19 family.</text>
</comment>
<dbReference type="SUPFAM" id="SSF54001">
    <property type="entry name" value="Cysteine proteinases"/>
    <property type="match status" value="1"/>
</dbReference>
<dbReference type="OMA" id="TGQLVIM"/>
<comment type="catalytic activity">
    <reaction evidence="1 7">
        <text>Thiol-dependent hydrolysis of ester, thioester, amide, peptide and isopeptide bonds formed by the C-terminal Gly of ubiquitin (a 76-residue protein attached to proteins as an intracellular targeting signal).</text>
        <dbReference type="EC" id="3.4.19.12"/>
    </reaction>
</comment>
<dbReference type="PANTHER" id="PTHR21646">
    <property type="entry name" value="UBIQUITIN CARBOXYL-TERMINAL HYDROLASE"/>
    <property type="match status" value="1"/>
</dbReference>
<protein>
    <recommendedName>
        <fullName evidence="7">Ubiquitin carboxyl-terminal hydrolase</fullName>
        <ecNumber evidence="7">3.4.19.12</ecNumber>
    </recommendedName>
</protein>
<dbReference type="InterPro" id="IPR038765">
    <property type="entry name" value="Papain-like_cys_pep_sf"/>
</dbReference>
<keyword evidence="11" id="KW-1185">Reference proteome</keyword>
<evidence type="ECO:0000256" key="5">
    <source>
        <dbReference type="ARBA" id="ARBA00022801"/>
    </source>
</evidence>
<dbReference type="InterPro" id="IPR001394">
    <property type="entry name" value="Peptidase_C19_UCH"/>
</dbReference>
<evidence type="ECO:0000259" key="9">
    <source>
        <dbReference type="PROSITE" id="PS50235"/>
    </source>
</evidence>
<dbReference type="Proteomes" id="UP000014680">
    <property type="component" value="Unassembled WGS sequence"/>
</dbReference>
<dbReference type="AlphaFoldDB" id="A0A0A1TW26"/>
<evidence type="ECO:0000256" key="1">
    <source>
        <dbReference type="ARBA" id="ARBA00000707"/>
    </source>
</evidence>
<dbReference type="InterPro" id="IPR028889">
    <property type="entry name" value="USP"/>
</dbReference>
<dbReference type="GO" id="GO:0004843">
    <property type="term" value="F:cysteine-type deubiquitinase activity"/>
    <property type="evidence" value="ECO:0007669"/>
    <property type="project" value="UniProtKB-UniRule"/>
</dbReference>
<dbReference type="PROSITE" id="PS00973">
    <property type="entry name" value="USP_2"/>
    <property type="match status" value="1"/>
</dbReference>
<evidence type="ECO:0000313" key="10">
    <source>
        <dbReference type="EMBL" id="ELP84729.1"/>
    </source>
</evidence>
<evidence type="ECO:0000256" key="2">
    <source>
        <dbReference type="ARBA" id="ARBA00009085"/>
    </source>
</evidence>
<keyword evidence="4 7" id="KW-0833">Ubl conjugation pathway</keyword>
<sequence length="910" mass="104790">MSNDPNSPFLDFDNALDHLSNPSEFPSNYLTRVLENTTKKYYAISPSYVAAISCQALKYKSLIPYREGNTFANDLITQEGPLPSTLILQELTDACGNLKSEFQENIDFILISKKNQKMIKTIIDFFEEDGEFPKLPKVFVRNEDGKFIKDTTPIMVTFKLTLKSLNNADNEVLRNCEVYRTQTVERVLSRLKVLYASELIFTSYDIQIISSDSTTASLSDTIGKLLDTTETPNTISIIIKELKLHNQWLSNNNYSYSNYNNSSSMYGYNYGSRYYDGYDNDEMKRGTKGVCGLQNLGNTCFMNSSIQCIVHVMPLVKYFERGMWKNEVNTTNPLGTQGKLASAWADLVNKYWGGHSYISPKSFKTAIGEFAPQFSGYQQHDSQELMSFLIDGIHEDLNRVVKKVYVQSPDYNGETESEWAKKEWERYKIRNDSIITDLFTGQFKSKVVCDVCGKVNLKFDSYIFWSLTIPNKTKLVKFTVFDKSYQHVEKVSIDVENKSRNEIVEECLKNTNIFGDCEDFVVVKYSCGEKVERLVEIKDKIETQYEYAVVQIQDKIKEERKTDESEHPKQNNNEEKVVEVEDIQETMNEIGKEEEANQQVVPHIVIYDMLFKYTDYSTYRVPFAFHSDDSLDGIDARMYLLFKEEFSTYSYYYNTSEQKEEKQKEEAETEKHFIYNDQSSDVIEGETKEVSKFRYFSVRSSYSRDEGDPVSLEECIEAFQEEEKLDGDNKAYCSGCKQHQPAHKKMDLWCANKVLVIHLKRFGNASGSFRDKVNTLVNFPIEGLDLTKYIKADQKERKIYDLVAVSNHSGSLAGGHYVASAKVGNEWYDFNDSSTSRIEGTERDIVSSGAYVLFYIRRDDEEYSSSLRSDASDNAEEEEETGEKLENISKDSDVESDRKESDKSSFFSRE</sequence>
<dbReference type="GO" id="GO:0006508">
    <property type="term" value="P:proteolysis"/>
    <property type="evidence" value="ECO:0007669"/>
    <property type="project" value="UniProtKB-KW"/>
</dbReference>
<dbReference type="OrthoDB" id="29137at2759"/>
<evidence type="ECO:0000256" key="7">
    <source>
        <dbReference type="RuleBase" id="RU366025"/>
    </source>
</evidence>
<evidence type="ECO:0000313" key="11">
    <source>
        <dbReference type="Proteomes" id="UP000014680"/>
    </source>
</evidence>
<dbReference type="Pfam" id="PF00443">
    <property type="entry name" value="UCH"/>
    <property type="match status" value="1"/>
</dbReference>
<dbReference type="PROSITE" id="PS00972">
    <property type="entry name" value="USP_1"/>
    <property type="match status" value="1"/>
</dbReference>
<accession>A0A0A1TW26</accession>
<feature type="domain" description="USP" evidence="9">
    <location>
        <begin position="291"/>
        <end position="858"/>
    </location>
</feature>
<gene>
    <name evidence="10" type="ORF">EIN_174040</name>
</gene>
<feature type="compositionally biased region" description="Basic and acidic residues" evidence="8">
    <location>
        <begin position="882"/>
        <end position="910"/>
    </location>
</feature>
<dbReference type="EC" id="3.4.19.12" evidence="7"/>
<keyword evidence="6 7" id="KW-0788">Thiol protease</keyword>
<dbReference type="KEGG" id="eiv:EIN_174040"/>
<dbReference type="RefSeq" id="XP_004184075.1">
    <property type="nucleotide sequence ID" value="XM_004184027.1"/>
</dbReference>
<dbReference type="Gene3D" id="3.90.70.10">
    <property type="entry name" value="Cysteine proteinases"/>
    <property type="match status" value="2"/>
</dbReference>
<keyword evidence="5 7" id="KW-0378">Hydrolase</keyword>
<dbReference type="GeneID" id="14883483"/>
<evidence type="ECO:0000256" key="3">
    <source>
        <dbReference type="ARBA" id="ARBA00022670"/>
    </source>
</evidence>
<proteinExistence type="inferred from homology"/>